<feature type="modified residue" description="N6-carboxylysine" evidence="6 8">
    <location>
        <position position="220"/>
    </location>
</feature>
<protein>
    <recommendedName>
        <fullName evidence="6 7">Urease subunit alpha</fullName>
        <ecNumber evidence="6 7">3.5.1.5</ecNumber>
    </recommendedName>
    <alternativeName>
        <fullName evidence="6">Urea amidohydrolase subunit alpha</fullName>
    </alternativeName>
</protein>
<dbReference type="InterPro" id="IPR011059">
    <property type="entry name" value="Metal-dep_hydrolase_composite"/>
</dbReference>
<dbReference type="AlphaFoldDB" id="A0A0K1JMF7"/>
<evidence type="ECO:0000256" key="11">
    <source>
        <dbReference type="PROSITE-ProRule" id="PRU00700"/>
    </source>
</evidence>
<dbReference type="NCBIfam" id="NF009686">
    <property type="entry name" value="PRK13207.1"/>
    <property type="match status" value="1"/>
</dbReference>
<evidence type="ECO:0000259" key="14">
    <source>
        <dbReference type="PROSITE" id="PS51368"/>
    </source>
</evidence>
<evidence type="ECO:0000256" key="4">
    <source>
        <dbReference type="ARBA" id="ARBA00022801"/>
    </source>
</evidence>
<keyword evidence="2 6" id="KW-0533">Nickel</keyword>
<dbReference type="EC" id="3.5.1.5" evidence="6 7"/>
<evidence type="ECO:0000256" key="8">
    <source>
        <dbReference type="PIRSR" id="PIRSR611612-50"/>
    </source>
</evidence>
<feature type="binding site" description="via carbamate group" evidence="6 9">
    <location>
        <position position="220"/>
    </location>
    <ligand>
        <name>Ni(2+)</name>
        <dbReference type="ChEBI" id="CHEBI:49786"/>
        <label>2</label>
    </ligand>
</feature>
<dbReference type="GO" id="GO:0005737">
    <property type="term" value="C:cytoplasm"/>
    <property type="evidence" value="ECO:0007669"/>
    <property type="project" value="UniProtKB-SubCell"/>
</dbReference>
<feature type="binding site" evidence="6 9">
    <location>
        <position position="363"/>
    </location>
    <ligand>
        <name>Ni(2+)</name>
        <dbReference type="ChEBI" id="CHEBI:49786"/>
        <label>1</label>
    </ligand>
</feature>
<evidence type="ECO:0000313" key="15">
    <source>
        <dbReference type="EMBL" id="AKU17907.1"/>
    </source>
</evidence>
<dbReference type="PANTHER" id="PTHR43440">
    <property type="entry name" value="UREASE"/>
    <property type="match status" value="1"/>
</dbReference>
<evidence type="ECO:0000256" key="7">
    <source>
        <dbReference type="NCBIfam" id="TIGR01792"/>
    </source>
</evidence>
<dbReference type="PROSITE" id="PS00145">
    <property type="entry name" value="UREASE_2"/>
    <property type="match status" value="1"/>
</dbReference>
<dbReference type="InterPro" id="IPR050112">
    <property type="entry name" value="Urease_alpha_subunit"/>
</dbReference>
<feature type="active site" description="Proton donor" evidence="6 10">
    <location>
        <position position="323"/>
    </location>
</feature>
<comment type="subunit">
    <text evidence="6">Heterotrimer of UreA (gamma), UreB (beta) and UreC (alpha) subunits. Three heterotrimers associate to form the active enzyme.</text>
</comment>
<comment type="cofactor">
    <cofactor evidence="6 9 12">
        <name>Ni cation</name>
        <dbReference type="ChEBI" id="CHEBI:25516"/>
    </cofactor>
    <text evidence="6 9 12">Binds 2 nickel ions per subunit.</text>
</comment>
<dbReference type="UniPathway" id="UPA00258">
    <property type="reaction ID" value="UER00370"/>
</dbReference>
<keyword evidence="6 11" id="KW-0963">Cytoplasm</keyword>
<dbReference type="KEGG" id="lmoi:VV02_22000"/>
<comment type="subcellular location">
    <subcellularLocation>
        <location evidence="6 11">Cytoplasm</location>
    </subcellularLocation>
</comment>
<dbReference type="SUPFAM" id="SSF51556">
    <property type="entry name" value="Metallo-dependent hydrolases"/>
    <property type="match status" value="1"/>
</dbReference>
<gene>
    <name evidence="6 15" type="primary">ureC</name>
    <name evidence="15" type="ORF">VV02_22000</name>
</gene>
<evidence type="ECO:0000256" key="13">
    <source>
        <dbReference type="RuleBase" id="RU004158"/>
    </source>
</evidence>
<dbReference type="Gene3D" id="3.20.20.140">
    <property type="entry name" value="Metal-dependent hydrolases"/>
    <property type="match status" value="1"/>
</dbReference>
<dbReference type="STRING" id="571913.VV02_22000"/>
<dbReference type="HAMAP" id="MF_01953">
    <property type="entry name" value="Urease_alpha"/>
    <property type="match status" value="1"/>
</dbReference>
<reference evidence="15 16" key="1">
    <citation type="submission" date="2015-03" db="EMBL/GenBank/DDBJ databases">
        <title>Luteipulveratus halotolerans sp. nov., a novel actinobacterium (Dermacoccaceae) from Sarawak, Malaysia.</title>
        <authorList>
            <person name="Juboi H."/>
            <person name="Basik A."/>
            <person name="Shamsul S.S."/>
            <person name="Arnold P."/>
            <person name="Schmitt E.K."/>
            <person name="Sanglier J.-J."/>
            <person name="Yeo T."/>
        </authorList>
    </citation>
    <scope>NUCLEOTIDE SEQUENCE [LARGE SCALE GENOMIC DNA]</scope>
    <source>
        <strain evidence="15 16">MN07-A0370</strain>
    </source>
</reference>
<comment type="PTM">
    <text evidence="8">Carbamylation allows a single lysine to coordinate two nickel ions.</text>
</comment>
<accession>A0A0K1JMF7</accession>
<dbReference type="InterPro" id="IPR005848">
    <property type="entry name" value="Urease_asu"/>
</dbReference>
<evidence type="ECO:0000256" key="3">
    <source>
        <dbReference type="ARBA" id="ARBA00022723"/>
    </source>
</evidence>
<comment type="catalytic activity">
    <reaction evidence="5 6 12">
        <text>urea + 2 H2O + H(+) = hydrogencarbonate + 2 NH4(+)</text>
        <dbReference type="Rhea" id="RHEA:20557"/>
        <dbReference type="ChEBI" id="CHEBI:15377"/>
        <dbReference type="ChEBI" id="CHEBI:15378"/>
        <dbReference type="ChEBI" id="CHEBI:16199"/>
        <dbReference type="ChEBI" id="CHEBI:17544"/>
        <dbReference type="ChEBI" id="CHEBI:28938"/>
        <dbReference type="EC" id="3.5.1.5"/>
    </reaction>
</comment>
<evidence type="ECO:0000256" key="12">
    <source>
        <dbReference type="RuleBase" id="RU000510"/>
    </source>
</evidence>
<comment type="pathway">
    <text evidence="1 6">Nitrogen metabolism; urea degradation; CO(2) and NH(3) from urea (urease route): step 1/1.</text>
</comment>
<name>A0A0K1JMF7_9MICO</name>
<dbReference type="InterPro" id="IPR006680">
    <property type="entry name" value="Amidohydro-rel"/>
</dbReference>
<dbReference type="InterPro" id="IPR017950">
    <property type="entry name" value="Urease_AS"/>
</dbReference>
<evidence type="ECO:0000313" key="16">
    <source>
        <dbReference type="Proteomes" id="UP000066480"/>
    </source>
</evidence>
<dbReference type="NCBIfam" id="NF009685">
    <property type="entry name" value="PRK13206.1"/>
    <property type="match status" value="1"/>
</dbReference>
<dbReference type="GO" id="GO:0043419">
    <property type="term" value="P:urea catabolic process"/>
    <property type="evidence" value="ECO:0007669"/>
    <property type="project" value="UniProtKB-UniRule"/>
</dbReference>
<dbReference type="PROSITE" id="PS51368">
    <property type="entry name" value="UREASE_3"/>
    <property type="match status" value="1"/>
</dbReference>
<dbReference type="Pfam" id="PF00449">
    <property type="entry name" value="Urease_alpha"/>
    <property type="match status" value="1"/>
</dbReference>
<dbReference type="NCBIfam" id="TIGR01792">
    <property type="entry name" value="urease_alph"/>
    <property type="match status" value="1"/>
</dbReference>
<dbReference type="PRINTS" id="PR01752">
    <property type="entry name" value="UREASE"/>
</dbReference>
<evidence type="ECO:0000256" key="1">
    <source>
        <dbReference type="ARBA" id="ARBA00004897"/>
    </source>
</evidence>
<dbReference type="GO" id="GO:0016151">
    <property type="term" value="F:nickel cation binding"/>
    <property type="evidence" value="ECO:0007669"/>
    <property type="project" value="UniProtKB-UniRule"/>
</dbReference>
<dbReference type="InterPro" id="IPR011612">
    <property type="entry name" value="Urease_alpha_N_dom"/>
</dbReference>
<feature type="binding site" evidence="6 9">
    <location>
        <position position="139"/>
    </location>
    <ligand>
        <name>Ni(2+)</name>
        <dbReference type="ChEBI" id="CHEBI:49786"/>
        <label>1</label>
    </ligand>
</feature>
<organism evidence="15 16">
    <name type="scientific">Luteipulveratus mongoliensis</name>
    <dbReference type="NCBI Taxonomy" id="571913"/>
    <lineage>
        <taxon>Bacteria</taxon>
        <taxon>Bacillati</taxon>
        <taxon>Actinomycetota</taxon>
        <taxon>Actinomycetes</taxon>
        <taxon>Micrococcales</taxon>
        <taxon>Dermacoccaceae</taxon>
        <taxon>Luteipulveratus</taxon>
    </lineage>
</organism>
<dbReference type="EMBL" id="CP011112">
    <property type="protein sequence ID" value="AKU17907.1"/>
    <property type="molecule type" value="Genomic_DNA"/>
</dbReference>
<dbReference type="InterPro" id="IPR032466">
    <property type="entry name" value="Metal_Hydrolase"/>
</dbReference>
<dbReference type="Pfam" id="PF01979">
    <property type="entry name" value="Amidohydro_1"/>
    <property type="match status" value="1"/>
</dbReference>
<dbReference type="InterPro" id="IPR017951">
    <property type="entry name" value="Urease_asu_c"/>
</dbReference>
<proteinExistence type="inferred from homology"/>
<keyword evidence="3 6" id="KW-0479">Metal-binding</keyword>
<evidence type="ECO:0000256" key="5">
    <source>
        <dbReference type="ARBA" id="ARBA00047778"/>
    </source>
</evidence>
<dbReference type="RefSeq" id="WP_052595071.1">
    <property type="nucleotide sequence ID" value="NZ_CP011112.1"/>
</dbReference>
<dbReference type="Proteomes" id="UP000066480">
    <property type="component" value="Chromosome"/>
</dbReference>
<dbReference type="OrthoDB" id="9802793at2"/>
<feature type="domain" description="Urease" evidence="14">
    <location>
        <begin position="132"/>
        <end position="567"/>
    </location>
</feature>
<evidence type="ECO:0000256" key="2">
    <source>
        <dbReference type="ARBA" id="ARBA00022596"/>
    </source>
</evidence>
<feature type="binding site" evidence="6 9">
    <location>
        <position position="137"/>
    </location>
    <ligand>
        <name>Ni(2+)</name>
        <dbReference type="ChEBI" id="CHEBI:49786"/>
        <label>1</label>
    </ligand>
</feature>
<dbReference type="PANTHER" id="PTHR43440:SF1">
    <property type="entry name" value="UREASE"/>
    <property type="match status" value="1"/>
</dbReference>
<keyword evidence="4 6" id="KW-0378">Hydrolase</keyword>
<dbReference type="SUPFAM" id="SSF51338">
    <property type="entry name" value="Composite domain of metallo-dependent hydrolases"/>
    <property type="match status" value="1"/>
</dbReference>
<dbReference type="GO" id="GO:0009039">
    <property type="term" value="F:urease activity"/>
    <property type="evidence" value="ECO:0007669"/>
    <property type="project" value="UniProtKB-UniRule"/>
</dbReference>
<comment type="PTM">
    <text evidence="6">Carboxylation allows a single lysine to coordinate two nickel ions.</text>
</comment>
<feature type="binding site" evidence="6 9">
    <location>
        <position position="249"/>
    </location>
    <ligand>
        <name>Ni(2+)</name>
        <dbReference type="ChEBI" id="CHEBI:49786"/>
        <label>2</label>
    </ligand>
</feature>
<evidence type="ECO:0000256" key="10">
    <source>
        <dbReference type="PIRSR" id="PIRSR611612-52"/>
    </source>
</evidence>
<keyword evidence="16" id="KW-1185">Reference proteome</keyword>
<dbReference type="PATRIC" id="fig|571913.6.peg.4455"/>
<feature type="binding site" evidence="6 11">
    <location>
        <position position="222"/>
    </location>
    <ligand>
        <name>substrate</name>
    </ligand>
</feature>
<dbReference type="Gene3D" id="2.30.40.10">
    <property type="entry name" value="Urease, subunit C, domain 1"/>
    <property type="match status" value="1"/>
</dbReference>
<sequence length="567" mass="59032">MVELDREAYAALYGPTAGDQVRLGDTDLWIEVEQDLTAGGDEAVFGGGKTIRESMAQGLRSSADGALDTVITNAIVLDHWGVVRADVGIRGGRIVALGRSGNPDIADGVHPELEIGPGTDVIAGEGKILTAGGIDMHVHLLSTSQIEEALATGITTIGGGGTGPSEGSKATTVTPGPWHLRSVLRGLDPLPVNVLLMGKGNTVSAAGLREQALGGAAAYKVHEDWGSTPAAIDAALRAADDHGLQVTLHSDSLNEAGYVDSTLRAIGGRSIHAFHTEGAGGGHAPDILSIAGQPNVLPGSTNPTLPHTVNTLAEHLDMLIVCHHLNPAVPEDLAFAESRIRSTTIAAEDLLHDMGALSMTSSDAQAMGRIGEVITRTWQVAHVMKARLGSLGESLPADNERARRYVAKYTINPAIAHGIDHEVGSVEAGKLADLVLWEPKLFGFRPSVVVKGGAIAWAALGDANASIPTPQPVLMRPALVTAAGADLSYAFVSPAALDAGLADQLGLRRSLAAVRPTRDITKADMVNNDALPQIDIDPETFAITIDGETVEPQPVSELPLAQLYSMF</sequence>
<evidence type="ECO:0000256" key="6">
    <source>
        <dbReference type="HAMAP-Rule" id="MF_01953"/>
    </source>
</evidence>
<evidence type="ECO:0000256" key="9">
    <source>
        <dbReference type="PIRSR" id="PIRSR611612-51"/>
    </source>
</evidence>
<feature type="binding site" evidence="6 9">
    <location>
        <position position="275"/>
    </location>
    <ligand>
        <name>Ni(2+)</name>
        <dbReference type="ChEBI" id="CHEBI:49786"/>
        <label>2</label>
    </ligand>
</feature>
<comment type="similarity">
    <text evidence="6 13">Belongs to the metallo-dependent hydrolases superfamily. Urease alpha subunit family.</text>
</comment>
<feature type="binding site" description="via carbamate group" evidence="6 9">
    <location>
        <position position="220"/>
    </location>
    <ligand>
        <name>Ni(2+)</name>
        <dbReference type="ChEBI" id="CHEBI:49786"/>
        <label>1</label>
    </ligand>
</feature>